<gene>
    <name evidence="1" type="ORF">DFJ66_2028</name>
</gene>
<protein>
    <submittedName>
        <fullName evidence="1">Uncharacterized protein</fullName>
    </submittedName>
</protein>
<name>A0A495X6S5_9PSEU</name>
<evidence type="ECO:0000313" key="1">
    <source>
        <dbReference type="EMBL" id="RKT68835.1"/>
    </source>
</evidence>
<accession>A0A495X6S5</accession>
<dbReference type="OrthoDB" id="581789at2"/>
<evidence type="ECO:0000313" key="2">
    <source>
        <dbReference type="Proteomes" id="UP000272729"/>
    </source>
</evidence>
<dbReference type="AlphaFoldDB" id="A0A495X6S5"/>
<comment type="caution">
    <text evidence="1">The sequence shown here is derived from an EMBL/GenBank/DDBJ whole genome shotgun (WGS) entry which is preliminary data.</text>
</comment>
<dbReference type="EMBL" id="RBXR01000001">
    <property type="protein sequence ID" value="RKT68835.1"/>
    <property type="molecule type" value="Genomic_DNA"/>
</dbReference>
<keyword evidence="2" id="KW-1185">Reference proteome</keyword>
<organism evidence="1 2">
    <name type="scientific">Saccharothrix variisporea</name>
    <dbReference type="NCBI Taxonomy" id="543527"/>
    <lineage>
        <taxon>Bacteria</taxon>
        <taxon>Bacillati</taxon>
        <taxon>Actinomycetota</taxon>
        <taxon>Actinomycetes</taxon>
        <taxon>Pseudonocardiales</taxon>
        <taxon>Pseudonocardiaceae</taxon>
        <taxon>Saccharothrix</taxon>
    </lineage>
</organism>
<reference evidence="1 2" key="1">
    <citation type="submission" date="2018-10" db="EMBL/GenBank/DDBJ databases">
        <title>Sequencing the genomes of 1000 actinobacteria strains.</title>
        <authorList>
            <person name="Klenk H.-P."/>
        </authorList>
    </citation>
    <scope>NUCLEOTIDE SEQUENCE [LARGE SCALE GENOMIC DNA]</scope>
    <source>
        <strain evidence="1 2">DSM 43911</strain>
    </source>
</reference>
<dbReference type="RefSeq" id="WP_121220137.1">
    <property type="nucleotide sequence ID" value="NZ_JBIUBA010000007.1"/>
</dbReference>
<sequence length="192" mass="20899">MLVPVIEDSRSQSFGLWPVSEPARWLVLGAAMTADQVGTALYWVLSGCADREPPADLPAAVERVITADDVVVAGGLVVRGPGVVVEPGCCCGLEDWRDWTDVARGEIPYLGHDPSPQPEFLDGVVRVWVDEDRRQGYVDVEQVALPGLLESAQRDLMAFLDRTRAWAERYAPGRAAELVAALDRLLHVTGPL</sequence>
<dbReference type="Proteomes" id="UP000272729">
    <property type="component" value="Unassembled WGS sequence"/>
</dbReference>
<proteinExistence type="predicted"/>